<keyword evidence="2" id="KW-0472">Membrane</keyword>
<evidence type="ECO:0000256" key="1">
    <source>
        <dbReference type="SAM" id="MobiDB-lite"/>
    </source>
</evidence>
<protein>
    <submittedName>
        <fullName evidence="3">Uncharacterized protein</fullName>
    </submittedName>
</protein>
<dbReference type="RefSeq" id="WP_182632532.1">
    <property type="nucleotide sequence ID" value="NZ_JAALDM010000153.1"/>
</dbReference>
<proteinExistence type="predicted"/>
<dbReference type="EMBL" id="JBHMDY010000002">
    <property type="protein sequence ID" value="MFB9258956.1"/>
    <property type="molecule type" value="Genomic_DNA"/>
</dbReference>
<comment type="caution">
    <text evidence="3">The sequence shown here is derived from an EMBL/GenBank/DDBJ whole genome shotgun (WGS) entry which is preliminary data.</text>
</comment>
<accession>A0ABV5JMR8</accession>
<keyword evidence="4" id="KW-1185">Reference proteome</keyword>
<keyword evidence="2" id="KW-1133">Transmembrane helix</keyword>
<evidence type="ECO:0000313" key="4">
    <source>
        <dbReference type="Proteomes" id="UP001589700"/>
    </source>
</evidence>
<name>A0ABV5JMR8_9ACTN</name>
<keyword evidence="2" id="KW-0812">Transmembrane</keyword>
<gene>
    <name evidence="3" type="ORF">ACFFVD_04005</name>
</gene>
<evidence type="ECO:0000313" key="3">
    <source>
        <dbReference type="EMBL" id="MFB9258956.1"/>
    </source>
</evidence>
<reference evidence="3 4" key="1">
    <citation type="submission" date="2024-09" db="EMBL/GenBank/DDBJ databases">
        <authorList>
            <person name="Sun Q."/>
            <person name="Mori K."/>
        </authorList>
    </citation>
    <scope>NUCLEOTIDE SEQUENCE [LARGE SCALE GENOMIC DNA]</scope>
    <source>
        <strain evidence="3 4">CCM 7659</strain>
    </source>
</reference>
<feature type="compositionally biased region" description="Basic and acidic residues" evidence="1">
    <location>
        <begin position="1"/>
        <end position="11"/>
    </location>
</feature>
<evidence type="ECO:0000256" key="2">
    <source>
        <dbReference type="SAM" id="Phobius"/>
    </source>
</evidence>
<dbReference type="Proteomes" id="UP001589700">
    <property type="component" value="Unassembled WGS sequence"/>
</dbReference>
<organism evidence="3 4">
    <name type="scientific">Dietzia aerolata</name>
    <dbReference type="NCBI Taxonomy" id="595984"/>
    <lineage>
        <taxon>Bacteria</taxon>
        <taxon>Bacillati</taxon>
        <taxon>Actinomycetota</taxon>
        <taxon>Actinomycetes</taxon>
        <taxon>Mycobacteriales</taxon>
        <taxon>Dietziaceae</taxon>
        <taxon>Dietzia</taxon>
    </lineage>
</organism>
<feature type="transmembrane region" description="Helical" evidence="2">
    <location>
        <begin position="57"/>
        <end position="75"/>
    </location>
</feature>
<sequence>MSVDKGEKGASHPDGVPGAYEHPALDSEPGYWAETWAEFKRRMGYEWHENQLKETTYLVAATWVFVFIDGYWLGWL</sequence>
<feature type="region of interest" description="Disordered" evidence="1">
    <location>
        <begin position="1"/>
        <end position="26"/>
    </location>
</feature>